<dbReference type="PANTHER" id="PTHR32196:SF71">
    <property type="entry name" value="AUTOINDUCER 2 IMPORT SYSTEM PERMEASE PROTEIN LSRD"/>
    <property type="match status" value="1"/>
</dbReference>
<dbReference type="EMBL" id="CP003155">
    <property type="protein sequence ID" value="AEV30346.1"/>
    <property type="molecule type" value="Genomic_DNA"/>
</dbReference>
<dbReference type="Proteomes" id="UP000005632">
    <property type="component" value="Chromosome"/>
</dbReference>
<name>G8QUN8_SPHPG</name>
<dbReference type="HOGENOM" id="CLU_028880_0_0_12"/>
<comment type="function">
    <text evidence="9">Part of the ABC transporter complex LsrABCD involved in autoinducer 2 (AI-2) import. Probably responsible for the translocation of the substrate across the membrane.</text>
</comment>
<feature type="transmembrane region" description="Helical" evidence="11">
    <location>
        <begin position="73"/>
        <end position="100"/>
    </location>
</feature>
<dbReference type="OrthoDB" id="9784538at2"/>
<comment type="subcellular location">
    <subcellularLocation>
        <location evidence="1">Cell membrane</location>
        <topology evidence="1">Multi-pass membrane protein</topology>
    </subcellularLocation>
</comment>
<evidence type="ECO:0000313" key="13">
    <source>
        <dbReference type="Proteomes" id="UP000005632"/>
    </source>
</evidence>
<sequence length="345" mass="37448">MSEGKQLVAKGRLIQEMSLKNRLIELITKWEVILCILLVVVVVFFSNMTPYFWDWFNLMNATFQFSEKAILALPMIFIIMCGDIDISIASIVALSGFVVGTAAEKGVGIPSLLLLSLLVGTVAGLINGLLITGLEMPAIAVTLATQSIYRGIPTGVLGEHACTQYPQGFGFFGQEFIPGTVIPFELVLYLFIAAIFAFVLHKTTYGRRLYAIGNSAETAKFSGINVKRMRIINFTLTGFFCGLGGFLLASRILSVRSNIATGWDMEIITLVVLGGVSITGGRGTVIGVILGSLLVGYLKFGMGLLKFSGTVMTIVVGSLLIIAVLLPRLLDLYKANRKLRMQQRS</sequence>
<dbReference type="Pfam" id="PF02653">
    <property type="entry name" value="BPD_transp_2"/>
    <property type="match status" value="1"/>
</dbReference>
<feature type="transmembrane region" description="Helical" evidence="11">
    <location>
        <begin position="311"/>
        <end position="330"/>
    </location>
</feature>
<dbReference type="AlphaFoldDB" id="G8QUN8"/>
<keyword evidence="7 11" id="KW-1133">Transmembrane helix</keyword>
<organism evidence="12 13">
    <name type="scientific">Sphaerochaeta pleomorpha (strain ATCC BAA-1885 / DSM 22778 / Grapes)</name>
    <dbReference type="NCBI Taxonomy" id="158190"/>
    <lineage>
        <taxon>Bacteria</taxon>
        <taxon>Pseudomonadati</taxon>
        <taxon>Spirochaetota</taxon>
        <taxon>Spirochaetia</taxon>
        <taxon>Spirochaetales</taxon>
        <taxon>Sphaerochaetaceae</taxon>
        <taxon>Sphaerochaeta</taxon>
    </lineage>
</organism>
<feature type="transmembrane region" description="Helical" evidence="11">
    <location>
        <begin position="231"/>
        <end position="253"/>
    </location>
</feature>
<keyword evidence="4" id="KW-1003">Cell membrane</keyword>
<comment type="subunit">
    <text evidence="2">The complex is composed of two ATP-binding proteins (LsrA), two transmembrane proteins (LsrC and LsrD) and a solute-binding protein (LsrB).</text>
</comment>
<evidence type="ECO:0000256" key="1">
    <source>
        <dbReference type="ARBA" id="ARBA00004651"/>
    </source>
</evidence>
<dbReference type="GO" id="GO:0005886">
    <property type="term" value="C:plasma membrane"/>
    <property type="evidence" value="ECO:0007669"/>
    <property type="project" value="UniProtKB-SubCell"/>
</dbReference>
<dbReference type="RefSeq" id="WP_014271186.1">
    <property type="nucleotide sequence ID" value="NC_016633.1"/>
</dbReference>
<evidence type="ECO:0000256" key="4">
    <source>
        <dbReference type="ARBA" id="ARBA00022475"/>
    </source>
</evidence>
<evidence type="ECO:0000256" key="11">
    <source>
        <dbReference type="SAM" id="Phobius"/>
    </source>
</evidence>
<gene>
    <name evidence="12" type="ordered locus">SpiGrapes_2585</name>
</gene>
<protein>
    <recommendedName>
        <fullName evidence="10">Autoinducer 2 import system permease protein LsrD</fullName>
    </recommendedName>
</protein>
<keyword evidence="5" id="KW-0997">Cell inner membrane</keyword>
<evidence type="ECO:0000256" key="2">
    <source>
        <dbReference type="ARBA" id="ARBA00011262"/>
    </source>
</evidence>
<evidence type="ECO:0000256" key="8">
    <source>
        <dbReference type="ARBA" id="ARBA00023136"/>
    </source>
</evidence>
<dbReference type="STRING" id="158190.SpiGrapes_2585"/>
<evidence type="ECO:0000256" key="6">
    <source>
        <dbReference type="ARBA" id="ARBA00022692"/>
    </source>
</evidence>
<evidence type="ECO:0000313" key="12">
    <source>
        <dbReference type="EMBL" id="AEV30346.1"/>
    </source>
</evidence>
<reference evidence="12 13" key="1">
    <citation type="submission" date="2011-11" db="EMBL/GenBank/DDBJ databases">
        <title>Complete sequence of Spirochaeta sp. grapes.</title>
        <authorList>
            <consortium name="US DOE Joint Genome Institute"/>
            <person name="Lucas S."/>
            <person name="Han J."/>
            <person name="Lapidus A."/>
            <person name="Cheng J.-F."/>
            <person name="Goodwin L."/>
            <person name="Pitluck S."/>
            <person name="Peters L."/>
            <person name="Ovchinnikova G."/>
            <person name="Munk A.C."/>
            <person name="Detter J.C."/>
            <person name="Han C."/>
            <person name="Tapia R."/>
            <person name="Land M."/>
            <person name="Hauser L."/>
            <person name="Kyrpides N."/>
            <person name="Ivanova N."/>
            <person name="Pagani I."/>
            <person name="Ritalahtilisa K."/>
            <person name="Loeffler F."/>
            <person name="Woyke T."/>
        </authorList>
    </citation>
    <scope>NUCLEOTIDE SEQUENCE [LARGE SCALE GENOMIC DNA]</scope>
    <source>
        <strain evidence="13">ATCC BAA-1885 / DSM 22778 / Grapes</strain>
    </source>
</reference>
<keyword evidence="8 11" id="KW-0472">Membrane</keyword>
<keyword evidence="13" id="KW-1185">Reference proteome</keyword>
<evidence type="ECO:0000256" key="5">
    <source>
        <dbReference type="ARBA" id="ARBA00022519"/>
    </source>
</evidence>
<dbReference type="CDD" id="cd06579">
    <property type="entry name" value="TM_PBP1_transp_AraH_like"/>
    <property type="match status" value="1"/>
</dbReference>
<evidence type="ECO:0000256" key="7">
    <source>
        <dbReference type="ARBA" id="ARBA00022989"/>
    </source>
</evidence>
<keyword evidence="6 11" id="KW-0812">Transmembrane</keyword>
<accession>G8QUN8</accession>
<evidence type="ECO:0000256" key="10">
    <source>
        <dbReference type="ARBA" id="ARBA00039381"/>
    </source>
</evidence>
<dbReference type="PANTHER" id="PTHR32196">
    <property type="entry name" value="ABC TRANSPORTER PERMEASE PROTEIN YPHD-RELATED-RELATED"/>
    <property type="match status" value="1"/>
</dbReference>
<dbReference type="KEGG" id="sgp:SpiGrapes_2585"/>
<feature type="transmembrane region" description="Helical" evidence="11">
    <location>
        <begin position="112"/>
        <end position="134"/>
    </location>
</feature>
<dbReference type="GO" id="GO:0022857">
    <property type="term" value="F:transmembrane transporter activity"/>
    <property type="evidence" value="ECO:0007669"/>
    <property type="project" value="InterPro"/>
</dbReference>
<keyword evidence="3" id="KW-0813">Transport</keyword>
<dbReference type="InterPro" id="IPR001851">
    <property type="entry name" value="ABC_transp_permease"/>
</dbReference>
<feature type="transmembrane region" description="Helical" evidence="11">
    <location>
        <begin position="176"/>
        <end position="200"/>
    </location>
</feature>
<feature type="transmembrane region" description="Helical" evidence="11">
    <location>
        <begin position="32"/>
        <end position="53"/>
    </location>
</feature>
<dbReference type="eggNOG" id="COG1172">
    <property type="taxonomic scope" value="Bacteria"/>
</dbReference>
<evidence type="ECO:0000256" key="9">
    <source>
        <dbReference type="ARBA" id="ARBA00025439"/>
    </source>
</evidence>
<evidence type="ECO:0000256" key="3">
    <source>
        <dbReference type="ARBA" id="ARBA00022448"/>
    </source>
</evidence>
<proteinExistence type="predicted"/>